<proteinExistence type="predicted"/>
<evidence type="ECO:0000256" key="1">
    <source>
        <dbReference type="SAM" id="MobiDB-lite"/>
    </source>
</evidence>
<dbReference type="EMBL" id="CABVLU010000001">
    <property type="protein sequence ID" value="VVT46098.1"/>
    <property type="molecule type" value="Genomic_DNA"/>
</dbReference>
<protein>
    <submittedName>
        <fullName evidence="2">Uncharacterized protein</fullName>
    </submittedName>
</protein>
<dbReference type="Proteomes" id="UP000398389">
    <property type="component" value="Unassembled WGS sequence"/>
</dbReference>
<organism evidence="2 3">
    <name type="scientific">Magnusiomyces paraingens</name>
    <dbReference type="NCBI Taxonomy" id="2606893"/>
    <lineage>
        <taxon>Eukaryota</taxon>
        <taxon>Fungi</taxon>
        <taxon>Dikarya</taxon>
        <taxon>Ascomycota</taxon>
        <taxon>Saccharomycotina</taxon>
        <taxon>Dipodascomycetes</taxon>
        <taxon>Dipodascales</taxon>
        <taxon>Dipodascaceae</taxon>
        <taxon>Magnusiomyces</taxon>
    </lineage>
</organism>
<dbReference type="RefSeq" id="XP_031851659.1">
    <property type="nucleotide sequence ID" value="XM_031995768.1"/>
</dbReference>
<feature type="region of interest" description="Disordered" evidence="1">
    <location>
        <begin position="88"/>
        <end position="114"/>
    </location>
</feature>
<dbReference type="GeneID" id="43579868"/>
<gene>
    <name evidence="2" type="ORF">SAPINGB_P001045</name>
</gene>
<accession>A0A5E8B3Q2</accession>
<name>A0A5E8B3Q2_9ASCO</name>
<evidence type="ECO:0000313" key="2">
    <source>
        <dbReference type="EMBL" id="VVT46098.1"/>
    </source>
</evidence>
<dbReference type="AlphaFoldDB" id="A0A5E8B3Q2"/>
<evidence type="ECO:0000313" key="3">
    <source>
        <dbReference type="Proteomes" id="UP000398389"/>
    </source>
</evidence>
<sequence>MGDVDNIDEGTATKIKEEINYVERFKETHLVRYNTALYFNFPLTIYSKYFQKVRNPIIEPAFKEIFMQVRAMPLQTVDHLDTLINLTDKGNRYAPNPAPSDPPSDKSKVNAAVV</sequence>
<keyword evidence="3" id="KW-1185">Reference proteome</keyword>
<reference evidence="2 3" key="1">
    <citation type="submission" date="2019-09" db="EMBL/GenBank/DDBJ databases">
        <authorList>
            <person name="Brejova B."/>
        </authorList>
    </citation>
    <scope>NUCLEOTIDE SEQUENCE [LARGE SCALE GENOMIC DNA]</scope>
</reference>